<dbReference type="Proteomes" id="UP001185899">
    <property type="component" value="Unassembled WGS sequence"/>
</dbReference>
<dbReference type="EMBL" id="JAWLKE010000008">
    <property type="protein sequence ID" value="MDV6233032.1"/>
    <property type="molecule type" value="Genomic_DNA"/>
</dbReference>
<accession>A0ABU4B3G3</accession>
<dbReference type="RefSeq" id="WP_317549356.1">
    <property type="nucleotide sequence ID" value="NZ_JAWLKE010000008.1"/>
</dbReference>
<proteinExistence type="predicted"/>
<organism evidence="1 2">
    <name type="scientific">Rhodococcus cercidiphylli</name>
    <dbReference type="NCBI Taxonomy" id="489916"/>
    <lineage>
        <taxon>Bacteria</taxon>
        <taxon>Bacillati</taxon>
        <taxon>Actinomycetota</taxon>
        <taxon>Actinomycetes</taxon>
        <taxon>Mycobacteriales</taxon>
        <taxon>Nocardiaceae</taxon>
        <taxon>Rhodococcus</taxon>
    </lineage>
</organism>
<protein>
    <submittedName>
        <fullName evidence="1">Uncharacterized protein</fullName>
    </submittedName>
</protein>
<name>A0ABU4B3G3_9NOCA</name>
<gene>
    <name evidence="1" type="ORF">R3P95_20960</name>
</gene>
<sequence>MSAKKVLGWAVADHMRTELVLKAFDIAVAEGGGDVMDLNRDTQSTAQGLK</sequence>
<comment type="caution">
    <text evidence="1">The sequence shown here is derived from an EMBL/GenBank/DDBJ whole genome shotgun (WGS) entry which is preliminary data.</text>
</comment>
<reference evidence="1 2" key="1">
    <citation type="submission" date="2023-10" db="EMBL/GenBank/DDBJ databases">
        <title>Development of a sustainable strategy for remediation of hydrocarbon-contaminated territories based on the waste exchange concept.</title>
        <authorList>
            <person name="Krivoruchko A."/>
        </authorList>
    </citation>
    <scope>NUCLEOTIDE SEQUENCE [LARGE SCALE GENOMIC DNA]</scope>
    <source>
        <strain evidence="1 2">IEGM 1322</strain>
    </source>
</reference>
<evidence type="ECO:0000313" key="2">
    <source>
        <dbReference type="Proteomes" id="UP001185899"/>
    </source>
</evidence>
<evidence type="ECO:0000313" key="1">
    <source>
        <dbReference type="EMBL" id="MDV6233032.1"/>
    </source>
</evidence>
<keyword evidence="2" id="KW-1185">Reference proteome</keyword>